<comment type="similarity">
    <text evidence="2">Belongs to the alpha-ketoglutarate dehydrogenase family.</text>
</comment>
<name>I1C2A1_RHIO9</name>
<dbReference type="InterPro" id="IPR042179">
    <property type="entry name" value="KGD_C_sf"/>
</dbReference>
<evidence type="ECO:0000259" key="5">
    <source>
        <dbReference type="Pfam" id="PF16870"/>
    </source>
</evidence>
<keyword evidence="3" id="KW-0560">Oxidoreductase</keyword>
<gene>
    <name evidence="6" type="ORF">RO3G_07286</name>
</gene>
<comment type="cofactor">
    <cofactor evidence="1">
        <name>thiamine diphosphate</name>
        <dbReference type="ChEBI" id="CHEBI:58937"/>
    </cofactor>
</comment>
<evidence type="ECO:0000256" key="1">
    <source>
        <dbReference type="ARBA" id="ARBA00001964"/>
    </source>
</evidence>
<proteinExistence type="inferred from homology"/>
<dbReference type="OMA" id="GHIHKIM"/>
<sequence>MGPGTSFQPVLGDSTIEDTSQVEKVVFVSGKFYYDLVKEREQRGMKDRMALVRIEELSPFPKNELKKEIEKYQQASEFVWCQEEPQNAGAYAFMSPRLNQLIPEGKVSFLVK</sequence>
<evidence type="ECO:0000256" key="4">
    <source>
        <dbReference type="ARBA" id="ARBA00023052"/>
    </source>
</evidence>
<dbReference type="InterPro" id="IPR011603">
    <property type="entry name" value="2oxoglutarate_DH_E1"/>
</dbReference>
<accession>I1C2A1</accession>
<reference evidence="6 7" key="1">
    <citation type="journal article" date="2009" name="PLoS Genet.">
        <title>Genomic analysis of the basal lineage fungus Rhizopus oryzae reveals a whole-genome duplication.</title>
        <authorList>
            <person name="Ma L.-J."/>
            <person name="Ibrahim A.S."/>
            <person name="Skory C."/>
            <person name="Grabherr M.G."/>
            <person name="Burger G."/>
            <person name="Butler M."/>
            <person name="Elias M."/>
            <person name="Idnurm A."/>
            <person name="Lang B.F."/>
            <person name="Sone T."/>
            <person name="Abe A."/>
            <person name="Calvo S.E."/>
            <person name="Corrochano L.M."/>
            <person name="Engels R."/>
            <person name="Fu J."/>
            <person name="Hansberg W."/>
            <person name="Kim J.-M."/>
            <person name="Kodira C.D."/>
            <person name="Koehrsen M.J."/>
            <person name="Liu B."/>
            <person name="Miranda-Saavedra D."/>
            <person name="O'Leary S."/>
            <person name="Ortiz-Castellanos L."/>
            <person name="Poulter R."/>
            <person name="Rodriguez-Romero J."/>
            <person name="Ruiz-Herrera J."/>
            <person name="Shen Y.-Q."/>
            <person name="Zeng Q."/>
            <person name="Galagan J."/>
            <person name="Birren B.W."/>
            <person name="Cuomo C.A."/>
            <person name="Wickes B.L."/>
        </authorList>
    </citation>
    <scope>NUCLEOTIDE SEQUENCE [LARGE SCALE GENOMIC DNA]</scope>
    <source>
        <strain evidence="7">RA 99-880 / ATCC MYA-4621 / FGSC 9543 / NRRL 43880</strain>
    </source>
</reference>
<dbReference type="GO" id="GO:0016624">
    <property type="term" value="F:oxidoreductase activity, acting on the aldehyde or oxo group of donors, disulfide as acceptor"/>
    <property type="evidence" value="ECO:0007669"/>
    <property type="project" value="InterPro"/>
</dbReference>
<dbReference type="GO" id="GO:0030976">
    <property type="term" value="F:thiamine pyrophosphate binding"/>
    <property type="evidence" value="ECO:0007669"/>
    <property type="project" value="InterPro"/>
</dbReference>
<keyword evidence="4" id="KW-0786">Thiamine pyrophosphate</keyword>
<dbReference type="InParanoid" id="I1C2A1"/>
<dbReference type="STRING" id="246409.I1C2A1"/>
<evidence type="ECO:0000256" key="2">
    <source>
        <dbReference type="ARBA" id="ARBA00006936"/>
    </source>
</evidence>
<dbReference type="PANTHER" id="PTHR23152:SF4">
    <property type="entry name" value="2-OXOADIPATE DEHYDROGENASE COMPLEX COMPONENT E1"/>
    <property type="match status" value="1"/>
</dbReference>
<dbReference type="Gene3D" id="3.40.50.11610">
    <property type="entry name" value="Multifunctional 2-oxoglutarate metabolism enzyme, C-terminal domain"/>
    <property type="match status" value="1"/>
</dbReference>
<evidence type="ECO:0000256" key="3">
    <source>
        <dbReference type="ARBA" id="ARBA00023002"/>
    </source>
</evidence>
<dbReference type="InterPro" id="IPR031717">
    <property type="entry name" value="ODO-1/KGD_C"/>
</dbReference>
<dbReference type="eggNOG" id="KOG0451">
    <property type="taxonomic scope" value="Eukaryota"/>
</dbReference>
<dbReference type="OrthoDB" id="413077at2759"/>
<protein>
    <recommendedName>
        <fullName evidence="5">2-oxoglutarate dehydrogenase E1 component/KDG C-terminal domain-containing protein</fullName>
    </recommendedName>
</protein>
<dbReference type="AlphaFoldDB" id="I1C2A1"/>
<dbReference type="RefSeq" id="XP_067517977.1">
    <property type="nucleotide sequence ID" value="XM_067661876.1"/>
</dbReference>
<evidence type="ECO:0000313" key="6">
    <source>
        <dbReference type="EMBL" id="EIE82581.1"/>
    </source>
</evidence>
<evidence type="ECO:0000313" key="7">
    <source>
        <dbReference type="Proteomes" id="UP000009138"/>
    </source>
</evidence>
<feature type="domain" description="2-oxoglutarate dehydrogenase E1 component/KDG C-terminal" evidence="5">
    <location>
        <begin position="1"/>
        <end position="104"/>
    </location>
</feature>
<dbReference type="Pfam" id="PF16870">
    <property type="entry name" value="OxoGdeHyase_C"/>
    <property type="match status" value="1"/>
</dbReference>
<organism evidence="6 7">
    <name type="scientific">Rhizopus delemar (strain RA 99-880 / ATCC MYA-4621 / FGSC 9543 / NRRL 43880)</name>
    <name type="common">Mucormycosis agent</name>
    <name type="synonym">Rhizopus arrhizus var. delemar</name>
    <dbReference type="NCBI Taxonomy" id="246409"/>
    <lineage>
        <taxon>Eukaryota</taxon>
        <taxon>Fungi</taxon>
        <taxon>Fungi incertae sedis</taxon>
        <taxon>Mucoromycota</taxon>
        <taxon>Mucoromycotina</taxon>
        <taxon>Mucoromycetes</taxon>
        <taxon>Mucorales</taxon>
        <taxon>Mucorineae</taxon>
        <taxon>Rhizopodaceae</taxon>
        <taxon>Rhizopus</taxon>
    </lineage>
</organism>
<keyword evidence="7" id="KW-1185">Reference proteome</keyword>
<dbReference type="Proteomes" id="UP000009138">
    <property type="component" value="Unassembled WGS sequence"/>
</dbReference>
<dbReference type="GeneID" id="93614257"/>
<dbReference type="EMBL" id="CH476736">
    <property type="protein sequence ID" value="EIE82581.1"/>
    <property type="molecule type" value="Genomic_DNA"/>
</dbReference>
<dbReference type="PANTHER" id="PTHR23152">
    <property type="entry name" value="2-OXOGLUTARATE DEHYDROGENASE"/>
    <property type="match status" value="1"/>
</dbReference>
<dbReference type="VEuPathDB" id="FungiDB:RO3G_07286"/>